<reference evidence="3" key="1">
    <citation type="submission" date="2021-02" db="EMBL/GenBank/DDBJ databases">
        <authorList>
            <person name="Nowell W R."/>
        </authorList>
    </citation>
    <scope>NUCLEOTIDE SEQUENCE</scope>
</reference>
<evidence type="ECO:0000256" key="1">
    <source>
        <dbReference type="SAM" id="MobiDB-lite"/>
    </source>
</evidence>
<dbReference type="Gene3D" id="3.30.500.40">
    <property type="match status" value="1"/>
</dbReference>
<dbReference type="SMART" id="SM01421">
    <property type="entry name" value="DUF3480"/>
    <property type="match status" value="1"/>
</dbReference>
<dbReference type="Gene3D" id="3.30.1360.220">
    <property type="entry name" value="Domain of unknown function (DUF3480), N-terminal subdomain"/>
    <property type="match status" value="1"/>
</dbReference>
<accession>A0A813MFQ1</accession>
<sequence length="643" mass="72065">MKVISIIFATTSFDLSFSTLAILCPSISSATGINSLGRQPSEHKKSVTFDDGVKPGVDTNTSEAATIAATNIMSSNKVRTNETDTDQAFLFKPESLTAEELEERIRQLKDPNEPPVEFRIHNNLIVISKIVDNCNLNQNGGYCWIFSTRGLCTVSQDEVIFIFDENITNASEIISGVLIHIHQIYIDATKGTFVRHLSLSLSTNSSTFLGSSTTAGFLYISDPTPSYNLFPDAPYLFGILIHRTELPTAQCFPVRLLLRLGYEYQSYPWPLFSIVNRNALFSDTQHTIMSLLCDFRSFTYVLPTIRGLIISVGIQGSVSIRIPRNRHDDILKSLEQSSPHALSFGIMNVNRQIHTKHLVTIQNSNDQQYETRIFSSLDSNNEQIMIGGNFLVINASLRSRDSPSSSPLDIQQSGSFSTNNNLNAKVNTIEDGIMLQIDGDALKVLKQCLRERKDYAILAKARTILTDEQKDSTNGTIVKRSSSEQLVEFLWVDEDNDVNRGVRSPIDHFPMDGVRNSRIHYAGQRSPLFRLRWTDLFFIECHLNNNESFDPTRLADSLAKAFTQALTPFVDMLVEAKYRKLGLRVTIDRENASYLAGSNGEQLSPFFLSQLDDHMIPIVMKASDNVSRAAPSLVLELVFYLLD</sequence>
<dbReference type="GO" id="GO:0016197">
    <property type="term" value="P:endosomal transport"/>
    <property type="evidence" value="ECO:0007669"/>
    <property type="project" value="TreeGrafter"/>
</dbReference>
<dbReference type="InterPro" id="IPR022557">
    <property type="entry name" value="SARA-like_C"/>
</dbReference>
<evidence type="ECO:0000313" key="4">
    <source>
        <dbReference type="EMBL" id="CAF3646882.1"/>
    </source>
</evidence>
<dbReference type="Proteomes" id="UP000663860">
    <property type="component" value="Unassembled WGS sequence"/>
</dbReference>
<evidence type="ECO:0000259" key="2">
    <source>
        <dbReference type="SMART" id="SM01421"/>
    </source>
</evidence>
<proteinExistence type="predicted"/>
<evidence type="ECO:0000313" key="3">
    <source>
        <dbReference type="EMBL" id="CAF0717729.1"/>
    </source>
</evidence>
<dbReference type="EMBL" id="CAJOBB010000310">
    <property type="protein sequence ID" value="CAF3646882.1"/>
    <property type="molecule type" value="Genomic_DNA"/>
</dbReference>
<dbReference type="AlphaFoldDB" id="A0A813MFQ1"/>
<evidence type="ECO:0000313" key="5">
    <source>
        <dbReference type="Proteomes" id="UP000663860"/>
    </source>
</evidence>
<dbReference type="GO" id="GO:0031901">
    <property type="term" value="C:early endosome membrane"/>
    <property type="evidence" value="ECO:0007669"/>
    <property type="project" value="TreeGrafter"/>
</dbReference>
<gene>
    <name evidence="3" type="ORF">IZO911_LOCUS1426</name>
    <name evidence="4" type="ORF">KXQ929_LOCUS7525</name>
</gene>
<dbReference type="PANTHER" id="PTHR46319">
    <property type="entry name" value="ZINC FINGER FYVE DOMAIN-CONTAINING PROTEIN"/>
    <property type="match status" value="1"/>
</dbReference>
<dbReference type="PANTHER" id="PTHR46319:SF3">
    <property type="entry name" value="ZINC FINGER FYVE DOMAIN-CONTAINING PROTEIN"/>
    <property type="match status" value="1"/>
</dbReference>
<protein>
    <recommendedName>
        <fullName evidence="2">Smad anchor for receptor activation-like C-terminal domain-containing protein</fullName>
    </recommendedName>
</protein>
<dbReference type="EMBL" id="CAJNOE010000006">
    <property type="protein sequence ID" value="CAF0717729.1"/>
    <property type="molecule type" value="Genomic_DNA"/>
</dbReference>
<comment type="caution">
    <text evidence="3">The sequence shown here is derived from an EMBL/GenBank/DDBJ whole genome shotgun (WGS) entry which is preliminary data.</text>
</comment>
<name>A0A813MFQ1_9BILA</name>
<feature type="region of interest" description="Disordered" evidence="1">
    <location>
        <begin position="35"/>
        <end position="55"/>
    </location>
</feature>
<dbReference type="Proteomes" id="UP000663868">
    <property type="component" value="Unassembled WGS sequence"/>
</dbReference>
<feature type="domain" description="Smad anchor for receptor activation-like C-terminal" evidence="2">
    <location>
        <begin position="230"/>
        <end position="619"/>
    </location>
</feature>
<dbReference type="Pfam" id="PF11979">
    <property type="entry name" value="SARA_C"/>
    <property type="match status" value="1"/>
</dbReference>
<feature type="compositionally biased region" description="Basic and acidic residues" evidence="1">
    <location>
        <begin position="40"/>
        <end position="53"/>
    </location>
</feature>
<organism evidence="3 5">
    <name type="scientific">Adineta steineri</name>
    <dbReference type="NCBI Taxonomy" id="433720"/>
    <lineage>
        <taxon>Eukaryota</taxon>
        <taxon>Metazoa</taxon>
        <taxon>Spiralia</taxon>
        <taxon>Gnathifera</taxon>
        <taxon>Rotifera</taxon>
        <taxon>Eurotatoria</taxon>
        <taxon>Bdelloidea</taxon>
        <taxon>Adinetida</taxon>
        <taxon>Adinetidae</taxon>
        <taxon>Adineta</taxon>
    </lineage>
</organism>